<dbReference type="Proteomes" id="UP000800041">
    <property type="component" value="Unassembled WGS sequence"/>
</dbReference>
<dbReference type="PROSITE" id="PS51782">
    <property type="entry name" value="LYSM"/>
    <property type="match status" value="1"/>
</dbReference>
<keyword evidence="1" id="KW-1133">Transmembrane helix</keyword>
<dbReference type="Pfam" id="PF01476">
    <property type="entry name" value="LysM"/>
    <property type="match status" value="1"/>
</dbReference>
<evidence type="ECO:0000259" key="2">
    <source>
        <dbReference type="PROSITE" id="PS51782"/>
    </source>
</evidence>
<evidence type="ECO:0000256" key="1">
    <source>
        <dbReference type="SAM" id="Phobius"/>
    </source>
</evidence>
<reference evidence="3" key="1">
    <citation type="journal article" date="2020" name="Stud. Mycol.">
        <title>101 Dothideomycetes genomes: a test case for predicting lifestyles and emergence of pathogens.</title>
        <authorList>
            <person name="Haridas S."/>
            <person name="Albert R."/>
            <person name="Binder M."/>
            <person name="Bloem J."/>
            <person name="Labutti K."/>
            <person name="Salamov A."/>
            <person name="Andreopoulos B."/>
            <person name="Baker S."/>
            <person name="Barry K."/>
            <person name="Bills G."/>
            <person name="Bluhm B."/>
            <person name="Cannon C."/>
            <person name="Castanera R."/>
            <person name="Culley D."/>
            <person name="Daum C."/>
            <person name="Ezra D."/>
            <person name="Gonzalez J."/>
            <person name="Henrissat B."/>
            <person name="Kuo A."/>
            <person name="Liang C."/>
            <person name="Lipzen A."/>
            <person name="Lutzoni F."/>
            <person name="Magnuson J."/>
            <person name="Mondo S."/>
            <person name="Nolan M."/>
            <person name="Ohm R."/>
            <person name="Pangilinan J."/>
            <person name="Park H.-J."/>
            <person name="Ramirez L."/>
            <person name="Alfaro M."/>
            <person name="Sun H."/>
            <person name="Tritt A."/>
            <person name="Yoshinaga Y."/>
            <person name="Zwiers L.-H."/>
            <person name="Turgeon B."/>
            <person name="Goodwin S."/>
            <person name="Spatafora J."/>
            <person name="Crous P."/>
            <person name="Grigoriev I."/>
        </authorList>
    </citation>
    <scope>NUCLEOTIDE SEQUENCE</scope>
    <source>
        <strain evidence="3">CBS 113979</strain>
    </source>
</reference>
<dbReference type="OrthoDB" id="2107166at2759"/>
<feature type="domain" description="LysM" evidence="2">
    <location>
        <begin position="111"/>
        <end position="155"/>
    </location>
</feature>
<dbReference type="AlphaFoldDB" id="A0A6G1GTW1"/>
<sequence length="159" mass="17655">MSRYDVLDTDEERLPDGMERVGYDAEEQRYTYRDAADGSLWRGAEGARYGRLERTGEVMPHAPSFHPPSTKEALRYLLPFFLLICVFLLGVYYLLSSPSVGTSIECFGTNEVYVVKGGDSCWAIADARRSSVEELLALNPGLRCEGLGVGRRICVPGAH</sequence>
<protein>
    <submittedName>
        <fullName evidence="3">Carbohydrate-binding module family 50 protein</fullName>
    </submittedName>
</protein>
<keyword evidence="1" id="KW-0472">Membrane</keyword>
<feature type="transmembrane region" description="Helical" evidence="1">
    <location>
        <begin position="76"/>
        <end position="95"/>
    </location>
</feature>
<dbReference type="SUPFAM" id="SSF54106">
    <property type="entry name" value="LysM domain"/>
    <property type="match status" value="1"/>
</dbReference>
<evidence type="ECO:0000313" key="4">
    <source>
        <dbReference type="Proteomes" id="UP000800041"/>
    </source>
</evidence>
<organism evidence="3 4">
    <name type="scientific">Aulographum hederae CBS 113979</name>
    <dbReference type="NCBI Taxonomy" id="1176131"/>
    <lineage>
        <taxon>Eukaryota</taxon>
        <taxon>Fungi</taxon>
        <taxon>Dikarya</taxon>
        <taxon>Ascomycota</taxon>
        <taxon>Pezizomycotina</taxon>
        <taxon>Dothideomycetes</taxon>
        <taxon>Pleosporomycetidae</taxon>
        <taxon>Aulographales</taxon>
        <taxon>Aulographaceae</taxon>
    </lineage>
</organism>
<dbReference type="InterPro" id="IPR018392">
    <property type="entry name" value="LysM"/>
</dbReference>
<keyword evidence="1" id="KW-0812">Transmembrane</keyword>
<dbReference type="SMART" id="SM00257">
    <property type="entry name" value="LysM"/>
    <property type="match status" value="1"/>
</dbReference>
<keyword evidence="4" id="KW-1185">Reference proteome</keyword>
<evidence type="ECO:0000313" key="3">
    <source>
        <dbReference type="EMBL" id="KAF1984188.1"/>
    </source>
</evidence>
<dbReference type="EMBL" id="ML977169">
    <property type="protein sequence ID" value="KAF1984188.1"/>
    <property type="molecule type" value="Genomic_DNA"/>
</dbReference>
<accession>A0A6G1GTW1</accession>
<dbReference type="InterPro" id="IPR036779">
    <property type="entry name" value="LysM_dom_sf"/>
</dbReference>
<gene>
    <name evidence="3" type="ORF">K402DRAFT_423004</name>
</gene>
<dbReference type="CDD" id="cd00118">
    <property type="entry name" value="LysM"/>
    <property type="match status" value="1"/>
</dbReference>
<name>A0A6G1GTW1_9PEZI</name>
<proteinExistence type="predicted"/>
<dbReference type="Gene3D" id="3.10.350.10">
    <property type="entry name" value="LysM domain"/>
    <property type="match status" value="1"/>
</dbReference>